<dbReference type="EMBL" id="VSRR010002966">
    <property type="protein sequence ID" value="MPC34026.1"/>
    <property type="molecule type" value="Genomic_DNA"/>
</dbReference>
<keyword evidence="3" id="KW-1185">Reference proteome</keyword>
<dbReference type="Proteomes" id="UP000324222">
    <property type="component" value="Unassembled WGS sequence"/>
</dbReference>
<sequence length="100" mass="11631">MVSDVLINSGSCPFRTWTTANGKGKLAKDNKKIKRKGPLDCQFPKRLRELTKNPSRDLPGTQRSKKHHQQHQQQQDLDRDTWHLCSRKPVAAEERRLDML</sequence>
<evidence type="ECO:0000313" key="3">
    <source>
        <dbReference type="Proteomes" id="UP000324222"/>
    </source>
</evidence>
<comment type="caution">
    <text evidence="2">The sequence shown here is derived from an EMBL/GenBank/DDBJ whole genome shotgun (WGS) entry which is preliminary data.</text>
</comment>
<protein>
    <submittedName>
        <fullName evidence="2">Uncharacterized protein</fullName>
    </submittedName>
</protein>
<accession>A0A5B7ELG1</accession>
<dbReference type="AlphaFoldDB" id="A0A5B7ELG1"/>
<evidence type="ECO:0000313" key="2">
    <source>
        <dbReference type="EMBL" id="MPC34026.1"/>
    </source>
</evidence>
<name>A0A5B7ELG1_PORTR</name>
<evidence type="ECO:0000256" key="1">
    <source>
        <dbReference type="SAM" id="MobiDB-lite"/>
    </source>
</evidence>
<proteinExistence type="predicted"/>
<organism evidence="2 3">
    <name type="scientific">Portunus trituberculatus</name>
    <name type="common">Swimming crab</name>
    <name type="synonym">Neptunus trituberculatus</name>
    <dbReference type="NCBI Taxonomy" id="210409"/>
    <lineage>
        <taxon>Eukaryota</taxon>
        <taxon>Metazoa</taxon>
        <taxon>Ecdysozoa</taxon>
        <taxon>Arthropoda</taxon>
        <taxon>Crustacea</taxon>
        <taxon>Multicrustacea</taxon>
        <taxon>Malacostraca</taxon>
        <taxon>Eumalacostraca</taxon>
        <taxon>Eucarida</taxon>
        <taxon>Decapoda</taxon>
        <taxon>Pleocyemata</taxon>
        <taxon>Brachyura</taxon>
        <taxon>Eubrachyura</taxon>
        <taxon>Portunoidea</taxon>
        <taxon>Portunidae</taxon>
        <taxon>Portuninae</taxon>
        <taxon>Portunus</taxon>
    </lineage>
</organism>
<gene>
    <name evidence="2" type="ORF">E2C01_027399</name>
</gene>
<feature type="compositionally biased region" description="Basic and acidic residues" evidence="1">
    <location>
        <begin position="46"/>
        <end position="55"/>
    </location>
</feature>
<feature type="region of interest" description="Disordered" evidence="1">
    <location>
        <begin position="20"/>
        <end position="85"/>
    </location>
</feature>
<reference evidence="2 3" key="1">
    <citation type="submission" date="2019-05" db="EMBL/GenBank/DDBJ databases">
        <title>Another draft genome of Portunus trituberculatus and its Hox gene families provides insights of decapod evolution.</title>
        <authorList>
            <person name="Jeong J.-H."/>
            <person name="Song I."/>
            <person name="Kim S."/>
            <person name="Choi T."/>
            <person name="Kim D."/>
            <person name="Ryu S."/>
            <person name="Kim W."/>
        </authorList>
    </citation>
    <scope>NUCLEOTIDE SEQUENCE [LARGE SCALE GENOMIC DNA]</scope>
    <source>
        <tissue evidence="2">Muscle</tissue>
    </source>
</reference>